<dbReference type="PANTHER" id="PTHR26392:SF92">
    <property type="entry name" value="PROTEIN KINASE DOMAIN-CONTAINING PROTEIN"/>
    <property type="match status" value="1"/>
</dbReference>
<feature type="non-terminal residue" evidence="2">
    <location>
        <position position="343"/>
    </location>
</feature>
<evidence type="ECO:0000313" key="3">
    <source>
        <dbReference type="Proteomes" id="UP000789405"/>
    </source>
</evidence>
<dbReference type="InterPro" id="IPR000719">
    <property type="entry name" value="Prot_kinase_dom"/>
</dbReference>
<organism evidence="2 3">
    <name type="scientific">Dentiscutata erythropus</name>
    <dbReference type="NCBI Taxonomy" id="1348616"/>
    <lineage>
        <taxon>Eukaryota</taxon>
        <taxon>Fungi</taxon>
        <taxon>Fungi incertae sedis</taxon>
        <taxon>Mucoromycota</taxon>
        <taxon>Glomeromycotina</taxon>
        <taxon>Glomeromycetes</taxon>
        <taxon>Diversisporales</taxon>
        <taxon>Gigasporaceae</taxon>
        <taxon>Dentiscutata</taxon>
    </lineage>
</organism>
<dbReference type="SUPFAM" id="SSF56112">
    <property type="entry name" value="Protein kinase-like (PK-like)"/>
    <property type="match status" value="1"/>
</dbReference>
<dbReference type="PANTHER" id="PTHR26392">
    <property type="entry name" value="MITOGEN-ACTIVATED PROTEIN KINASE KINASE KINASE 7-RELATED"/>
    <property type="match status" value="1"/>
</dbReference>
<dbReference type="AlphaFoldDB" id="A0A9N9IF85"/>
<dbReference type="InterPro" id="IPR011009">
    <property type="entry name" value="Kinase-like_dom_sf"/>
</dbReference>
<evidence type="ECO:0000313" key="2">
    <source>
        <dbReference type="EMBL" id="CAG8732405.1"/>
    </source>
</evidence>
<dbReference type="InterPro" id="IPR001245">
    <property type="entry name" value="Ser-Thr/Tyr_kinase_cat_dom"/>
</dbReference>
<evidence type="ECO:0000259" key="1">
    <source>
        <dbReference type="PROSITE" id="PS50011"/>
    </source>
</evidence>
<dbReference type="GO" id="GO:0004672">
    <property type="term" value="F:protein kinase activity"/>
    <property type="evidence" value="ECO:0007669"/>
    <property type="project" value="InterPro"/>
</dbReference>
<name>A0A9N9IF85_9GLOM</name>
<protein>
    <submittedName>
        <fullName evidence="2">19253_t:CDS:1</fullName>
    </submittedName>
</protein>
<accession>A0A9N9IF85</accession>
<dbReference type="Proteomes" id="UP000789405">
    <property type="component" value="Unassembled WGS sequence"/>
</dbReference>
<dbReference type="Pfam" id="PF07714">
    <property type="entry name" value="PK_Tyr_Ser-Thr"/>
    <property type="match status" value="1"/>
</dbReference>
<feature type="domain" description="Protein kinase" evidence="1">
    <location>
        <begin position="1"/>
        <end position="254"/>
    </location>
</feature>
<dbReference type="GO" id="GO:0005524">
    <property type="term" value="F:ATP binding"/>
    <property type="evidence" value="ECO:0007669"/>
    <property type="project" value="InterPro"/>
</dbReference>
<dbReference type="EMBL" id="CAJVPY010012178">
    <property type="protein sequence ID" value="CAG8732405.1"/>
    <property type="molecule type" value="Genomic_DNA"/>
</dbReference>
<dbReference type="OrthoDB" id="67310at2759"/>
<keyword evidence="3" id="KW-1185">Reference proteome</keyword>
<dbReference type="PROSITE" id="PS50011">
    <property type="entry name" value="PROTEIN_KINASE_DOM"/>
    <property type="match status" value="1"/>
</dbReference>
<dbReference type="Gene3D" id="1.10.510.10">
    <property type="entry name" value="Transferase(Phosphotransferase) domain 1"/>
    <property type="match status" value="1"/>
</dbReference>
<reference evidence="2" key="1">
    <citation type="submission" date="2021-06" db="EMBL/GenBank/DDBJ databases">
        <authorList>
            <person name="Kallberg Y."/>
            <person name="Tangrot J."/>
            <person name="Rosling A."/>
        </authorList>
    </citation>
    <scope>NUCLEOTIDE SEQUENCE</scope>
    <source>
        <strain evidence="2">MA453B</strain>
    </source>
</reference>
<proteinExistence type="predicted"/>
<comment type="caution">
    <text evidence="2">The sequence shown here is derived from an EMBL/GenBank/DDBJ whole genome shotgun (WGS) entry which is preliminary data.</text>
</comment>
<sequence>NNPHDFCPYCKKPMTHYHWCQPCESAQLRENFGNWTSGNIEINQFIQETQLSSTSPKRSSHNLVFLIVHDLKTAVEEFIYQESVGMGDHKNQKQRHSYQSQISKDLQFLFNSGFVTTALGTSSFCVKNNQTIAFGYFMIVIDESNIKPNKRRFYYPKYIAPESLENHIFTKESNIYSFGLIMYDLLSPFIKELDLYNARNYISKMEMFYKKSNLEFVPESAPKSYVVLMNQCLNHDPKLRLSIMEIINTLGEWYLEMEQNIDTQIVIEFRIADKFLQAFHMRFNKKLKPDSGVIALTGEDISTKSRLSAIRELGVDLIDINQFTDRKCIREGGFGCVKKALWK</sequence>
<gene>
    <name evidence="2" type="ORF">DERYTH_LOCUS15243</name>
</gene>